<reference evidence="2" key="1">
    <citation type="submission" date="2021-01" db="UniProtKB">
        <authorList>
            <consortium name="EnsemblMetazoa"/>
        </authorList>
    </citation>
    <scope>IDENTIFICATION</scope>
    <source>
        <strain evidence="2">DH4</strain>
    </source>
</reference>
<reference evidence="4" key="2">
    <citation type="submission" date="2025-04" db="UniProtKB">
        <authorList>
            <consortium name="RefSeq"/>
        </authorList>
    </citation>
    <scope>IDENTIFICATION</scope>
    <source>
        <strain evidence="4">DH4</strain>
        <tissue evidence="4">Whole body</tissue>
    </source>
</reference>
<evidence type="ECO:0000313" key="3">
    <source>
        <dbReference type="Proteomes" id="UP000005203"/>
    </source>
</evidence>
<feature type="transmembrane region" description="Helical" evidence="1">
    <location>
        <begin position="48"/>
        <end position="66"/>
    </location>
</feature>
<keyword evidence="1" id="KW-0472">Membrane</keyword>
<organism evidence="2">
    <name type="scientific">Apis mellifera</name>
    <name type="common">Honeybee</name>
    <dbReference type="NCBI Taxonomy" id="7460"/>
    <lineage>
        <taxon>Eukaryota</taxon>
        <taxon>Metazoa</taxon>
        <taxon>Ecdysozoa</taxon>
        <taxon>Arthropoda</taxon>
        <taxon>Hexapoda</taxon>
        <taxon>Insecta</taxon>
        <taxon>Pterygota</taxon>
        <taxon>Neoptera</taxon>
        <taxon>Endopterygota</taxon>
        <taxon>Hymenoptera</taxon>
        <taxon>Apocrita</taxon>
        <taxon>Aculeata</taxon>
        <taxon>Apoidea</taxon>
        <taxon>Anthophila</taxon>
        <taxon>Apidae</taxon>
        <taxon>Apis</taxon>
    </lineage>
</organism>
<accession>A0A8B8H3K8</accession>
<accession>A0A7M7MNC3</accession>
<dbReference type="EnsemblMetazoa" id="XM_026442787">
    <property type="protein sequence ID" value="XP_026298572"/>
    <property type="gene ID" value="LOC724521"/>
</dbReference>
<dbReference type="Proteomes" id="UP000005203">
    <property type="component" value="Linkage group LG9"/>
</dbReference>
<keyword evidence="1" id="KW-0812">Transmembrane</keyword>
<name>A0A7M7MNC3_APIME</name>
<gene>
    <name evidence="4" type="primary">LOC724521</name>
</gene>
<sequence length="186" mass="20154">MQRNRCTPASCWLVGPGQGTAIKANHVAPQIRSVFPCTAQEKSPTMKFVIVLFAAMAVASAYPGFLHAPVVAQPWLAPEAWPAPAPTYVKVPQASYYKVASAPIVKVSAPQVHAPEVHQVLQIPQQPAIPPPHPQPLNIKIPHVPTVKIPYHGPKVATPHLIGVEHYVEPQIKVVKAAPISHHPWD</sequence>
<dbReference type="RefSeq" id="XP_026298572.1">
    <property type="nucleotide sequence ID" value="XM_026442787.1"/>
</dbReference>
<evidence type="ECO:0000313" key="4">
    <source>
        <dbReference type="RefSeq" id="XP_026298572.1"/>
    </source>
</evidence>
<proteinExistence type="predicted"/>
<dbReference type="GeneID" id="724521"/>
<evidence type="ECO:0000256" key="1">
    <source>
        <dbReference type="SAM" id="Phobius"/>
    </source>
</evidence>
<keyword evidence="1" id="KW-1133">Transmembrane helix</keyword>
<dbReference type="AlphaFoldDB" id="A0A7M7MNC3"/>
<protein>
    <submittedName>
        <fullName evidence="4">Uncharacterized protein LOC724521</fullName>
    </submittedName>
</protein>
<dbReference type="OrthoDB" id="7696313at2759"/>
<evidence type="ECO:0000313" key="2">
    <source>
        <dbReference type="EnsemblMetazoa" id="XP_026298572"/>
    </source>
</evidence>
<keyword evidence="3" id="KW-1185">Reference proteome</keyword>
<dbReference type="KEGG" id="ame:724521"/>